<feature type="transmembrane region" description="Helical" evidence="7">
    <location>
        <begin position="263"/>
        <end position="283"/>
    </location>
</feature>
<dbReference type="EMBL" id="FTOT01000004">
    <property type="protein sequence ID" value="SIT03290.1"/>
    <property type="molecule type" value="Genomic_DNA"/>
</dbReference>
<feature type="transmembrane region" description="Helical" evidence="7">
    <location>
        <begin position="99"/>
        <end position="126"/>
    </location>
</feature>
<feature type="transmembrane region" description="Helical" evidence="7">
    <location>
        <begin position="164"/>
        <end position="183"/>
    </location>
</feature>
<keyword evidence="11" id="KW-1185">Reference proteome</keyword>
<name>A0A1N7NY93_9RHOB</name>
<dbReference type="Gene3D" id="1.10.3720.10">
    <property type="entry name" value="MetI-like"/>
    <property type="match status" value="1"/>
</dbReference>
<keyword evidence="3" id="KW-1003">Cell membrane</keyword>
<keyword evidence="2 7" id="KW-0813">Transport</keyword>
<feature type="transmembrane region" description="Helical" evidence="7">
    <location>
        <begin position="229"/>
        <end position="251"/>
    </location>
</feature>
<comment type="similarity">
    <text evidence="7">Belongs to the binding-protein-dependent transport system permease family.</text>
</comment>
<dbReference type="SUPFAM" id="SSF161098">
    <property type="entry name" value="MetI-like"/>
    <property type="match status" value="1"/>
</dbReference>
<evidence type="ECO:0000256" key="8">
    <source>
        <dbReference type="SAM" id="MobiDB-lite"/>
    </source>
</evidence>
<keyword evidence="4 7" id="KW-0812">Transmembrane</keyword>
<dbReference type="InterPro" id="IPR000515">
    <property type="entry name" value="MetI-like"/>
</dbReference>
<keyword evidence="6 7" id="KW-0472">Membrane</keyword>
<dbReference type="PANTHER" id="PTHR30151:SF20">
    <property type="entry name" value="ABC TRANSPORTER PERMEASE PROTEIN HI_0355-RELATED"/>
    <property type="match status" value="1"/>
</dbReference>
<feature type="domain" description="ABC transmembrane type-1" evidence="9">
    <location>
        <begin position="98"/>
        <end position="284"/>
    </location>
</feature>
<keyword evidence="5 7" id="KW-1133">Transmembrane helix</keyword>
<accession>A0A1N7NY93</accession>
<feature type="region of interest" description="Disordered" evidence="8">
    <location>
        <begin position="1"/>
        <end position="20"/>
    </location>
</feature>
<feature type="transmembrane region" description="Helical" evidence="7">
    <location>
        <begin position="133"/>
        <end position="152"/>
    </location>
</feature>
<dbReference type="InterPro" id="IPR035906">
    <property type="entry name" value="MetI-like_sf"/>
</dbReference>
<feature type="transmembrane region" description="Helical" evidence="7">
    <location>
        <begin position="40"/>
        <end position="61"/>
    </location>
</feature>
<comment type="subcellular location">
    <subcellularLocation>
        <location evidence="1 7">Cell membrane</location>
        <topology evidence="1 7">Multi-pass membrane protein</topology>
    </subcellularLocation>
</comment>
<dbReference type="RefSeq" id="WP_076531517.1">
    <property type="nucleotide sequence ID" value="NZ_BMEH01000004.1"/>
</dbReference>
<proteinExistence type="inferred from homology"/>
<evidence type="ECO:0000256" key="1">
    <source>
        <dbReference type="ARBA" id="ARBA00004651"/>
    </source>
</evidence>
<evidence type="ECO:0000256" key="6">
    <source>
        <dbReference type="ARBA" id="ARBA00023136"/>
    </source>
</evidence>
<evidence type="ECO:0000313" key="11">
    <source>
        <dbReference type="Proteomes" id="UP000186141"/>
    </source>
</evidence>
<evidence type="ECO:0000259" key="9">
    <source>
        <dbReference type="PROSITE" id="PS50928"/>
    </source>
</evidence>
<evidence type="ECO:0000256" key="3">
    <source>
        <dbReference type="ARBA" id="ARBA00022475"/>
    </source>
</evidence>
<evidence type="ECO:0000313" key="10">
    <source>
        <dbReference type="EMBL" id="SIT03290.1"/>
    </source>
</evidence>
<reference evidence="10 11" key="1">
    <citation type="submission" date="2017-01" db="EMBL/GenBank/DDBJ databases">
        <authorList>
            <person name="Mah S.A."/>
            <person name="Swanson W.J."/>
            <person name="Moy G.W."/>
            <person name="Vacquier V.D."/>
        </authorList>
    </citation>
    <scope>NUCLEOTIDE SEQUENCE [LARGE SCALE GENOMIC DNA]</scope>
    <source>
        <strain evidence="10 11">DSM 26375</strain>
    </source>
</reference>
<dbReference type="STRING" id="1086013.SAMN05421774_104234"/>
<dbReference type="PANTHER" id="PTHR30151">
    <property type="entry name" value="ALKANE SULFONATE ABC TRANSPORTER-RELATED, MEMBRANE SUBUNIT"/>
    <property type="match status" value="1"/>
</dbReference>
<evidence type="ECO:0000256" key="5">
    <source>
        <dbReference type="ARBA" id="ARBA00022989"/>
    </source>
</evidence>
<organism evidence="10 11">
    <name type="scientific">Gemmobacter megaterium</name>
    <dbReference type="NCBI Taxonomy" id="1086013"/>
    <lineage>
        <taxon>Bacteria</taxon>
        <taxon>Pseudomonadati</taxon>
        <taxon>Pseudomonadota</taxon>
        <taxon>Alphaproteobacteria</taxon>
        <taxon>Rhodobacterales</taxon>
        <taxon>Paracoccaceae</taxon>
        <taxon>Gemmobacter</taxon>
    </lineage>
</organism>
<gene>
    <name evidence="10" type="ORF">SAMN05421774_104234</name>
</gene>
<evidence type="ECO:0000256" key="7">
    <source>
        <dbReference type="RuleBase" id="RU363032"/>
    </source>
</evidence>
<dbReference type="Proteomes" id="UP000186141">
    <property type="component" value="Unassembled WGS sequence"/>
</dbReference>
<dbReference type="PROSITE" id="PS50928">
    <property type="entry name" value="ABC_TM1"/>
    <property type="match status" value="1"/>
</dbReference>
<dbReference type="Pfam" id="PF00528">
    <property type="entry name" value="BPD_transp_1"/>
    <property type="match status" value="1"/>
</dbReference>
<dbReference type="GO" id="GO:0005886">
    <property type="term" value="C:plasma membrane"/>
    <property type="evidence" value="ECO:0007669"/>
    <property type="project" value="UniProtKB-SubCell"/>
</dbReference>
<evidence type="ECO:0000256" key="4">
    <source>
        <dbReference type="ARBA" id="ARBA00022692"/>
    </source>
</evidence>
<evidence type="ECO:0000256" key="2">
    <source>
        <dbReference type="ARBA" id="ARBA00022448"/>
    </source>
</evidence>
<protein>
    <submittedName>
        <fullName evidence="10">NitT/TauT family transport system permease protein</fullName>
    </submittedName>
</protein>
<sequence length="299" mass="32655">MTTRHAPQPVAPPPVTRAPRIHPERFAPVPVEQPPGPLRAFVALMLPPVIMGLLLLALYAWTRWNLPPHRQFLMPSAHGLWTEALSRPEVLAELWDRSLVTITIALTGLGVSIPLGMAIGIVMFRFHVMERAVFPYLVALQSIPILAIIPLIQSGLGFGFMPKVLIVALFTFFAFPTTLLLGLKSLDRGILNLFRLQGSSWGAMLWKAGLPSAAPALFAGFRISTGMAIIGAVTSELFFLAGKGGLGQMLINAKTDFKYEQMYAALIASSALSITVYLVFTWAGNRLFASWHESAARRG</sequence>
<dbReference type="GO" id="GO:0055085">
    <property type="term" value="P:transmembrane transport"/>
    <property type="evidence" value="ECO:0007669"/>
    <property type="project" value="InterPro"/>
</dbReference>
<dbReference type="AlphaFoldDB" id="A0A1N7NY93"/>
<dbReference type="OrthoDB" id="9786495at2"/>